<reference evidence="1 2" key="1">
    <citation type="submission" date="2017-05" db="EMBL/GenBank/DDBJ databases">
        <title>De novo genome assembly of Deniococcus indicus strain DR1.</title>
        <authorList>
            <person name="Chauhan D."/>
            <person name="Yennamalli R.M."/>
            <person name="Priyadarshini R."/>
        </authorList>
    </citation>
    <scope>NUCLEOTIDE SEQUENCE [LARGE SCALE GENOMIC DNA]</scope>
    <source>
        <strain evidence="1 2">DR1</strain>
    </source>
</reference>
<protein>
    <submittedName>
        <fullName evidence="1">Transposase</fullName>
    </submittedName>
</protein>
<keyword evidence="2" id="KW-1185">Reference proteome</keyword>
<evidence type="ECO:0000313" key="1">
    <source>
        <dbReference type="EMBL" id="OWL94864.1"/>
    </source>
</evidence>
<gene>
    <name evidence="1" type="ORF">CBQ26_14245</name>
</gene>
<dbReference type="Pfam" id="PF03400">
    <property type="entry name" value="DDE_Tnp_IS1"/>
    <property type="match status" value="1"/>
</dbReference>
<dbReference type="AlphaFoldDB" id="A0A246BHY6"/>
<sequence>MECDELCTFVTRHTRLLWIWLAMDRHSRRIVGCFMGARDEVSAFGLWESLPTPYLDARCHTDGLAAYKSVVFGGLHVIGGTQHIERFNATLRLRVAHLVRRSLSFSRKQAHLELLIWMFIHRYNASLR</sequence>
<dbReference type="GO" id="GO:0003677">
    <property type="term" value="F:DNA binding"/>
    <property type="evidence" value="ECO:0007669"/>
    <property type="project" value="InterPro"/>
</dbReference>
<dbReference type="InterPro" id="IPR012337">
    <property type="entry name" value="RNaseH-like_sf"/>
</dbReference>
<comment type="caution">
    <text evidence="1">The sequence shown here is derived from an EMBL/GenBank/DDBJ whole genome shotgun (WGS) entry which is preliminary data.</text>
</comment>
<organism evidence="1 2">
    <name type="scientific">Deinococcus indicus</name>
    <dbReference type="NCBI Taxonomy" id="223556"/>
    <lineage>
        <taxon>Bacteria</taxon>
        <taxon>Thermotogati</taxon>
        <taxon>Deinococcota</taxon>
        <taxon>Deinococci</taxon>
        <taxon>Deinococcales</taxon>
        <taxon>Deinococcaceae</taxon>
        <taxon>Deinococcus</taxon>
    </lineage>
</organism>
<proteinExistence type="predicted"/>
<dbReference type="GO" id="GO:0004803">
    <property type="term" value="F:transposase activity"/>
    <property type="evidence" value="ECO:0007669"/>
    <property type="project" value="InterPro"/>
</dbReference>
<dbReference type="EMBL" id="NHMK01000021">
    <property type="protein sequence ID" value="OWL94864.1"/>
    <property type="molecule type" value="Genomic_DNA"/>
</dbReference>
<name>A0A246BHY6_9DEIO</name>
<dbReference type="Proteomes" id="UP000197208">
    <property type="component" value="Unassembled WGS sequence"/>
</dbReference>
<dbReference type="GO" id="GO:0006313">
    <property type="term" value="P:DNA transposition"/>
    <property type="evidence" value="ECO:0007669"/>
    <property type="project" value="InterPro"/>
</dbReference>
<dbReference type="SUPFAM" id="SSF53098">
    <property type="entry name" value="Ribonuclease H-like"/>
    <property type="match status" value="1"/>
</dbReference>
<evidence type="ECO:0000313" key="2">
    <source>
        <dbReference type="Proteomes" id="UP000197208"/>
    </source>
</evidence>
<dbReference type="InterPro" id="IPR005063">
    <property type="entry name" value="Transposase_27"/>
</dbReference>
<accession>A0A246BHY6</accession>